<keyword evidence="2" id="KW-1185">Reference proteome</keyword>
<dbReference type="AlphaFoldDB" id="A0A5C3NCI9"/>
<dbReference type="Proteomes" id="UP000305948">
    <property type="component" value="Unassembled WGS sequence"/>
</dbReference>
<gene>
    <name evidence="1" type="ORF">OE88DRAFT_1564184</name>
</gene>
<protein>
    <submittedName>
        <fullName evidence="1">Uncharacterized protein</fullName>
    </submittedName>
</protein>
<accession>A0A5C3NCI9</accession>
<sequence>MFFPQSHTGLQRLSWRSRGSICQVHPLQCTEAIYNDFIHLLSISLPSRQCMLVDVVRDNDNDMPIAPPGARATQLNLDGTRLAYSHVGTAGVISEAPAVLLGLWLLTLAVPLALPPELGTWRIKSYNTGSVGRMSSIIRLLIWEAQVRQHTPRDSSAHGDVALTST</sequence>
<name>A0A5C3NCI9_9AGAM</name>
<reference evidence="1 2" key="1">
    <citation type="journal article" date="2019" name="Nat. Ecol. Evol.">
        <title>Megaphylogeny resolves global patterns of mushroom evolution.</title>
        <authorList>
            <person name="Varga T."/>
            <person name="Krizsan K."/>
            <person name="Foldi C."/>
            <person name="Dima B."/>
            <person name="Sanchez-Garcia M."/>
            <person name="Sanchez-Ramirez S."/>
            <person name="Szollosi G.J."/>
            <person name="Szarkandi J.G."/>
            <person name="Papp V."/>
            <person name="Albert L."/>
            <person name="Andreopoulos W."/>
            <person name="Angelini C."/>
            <person name="Antonin V."/>
            <person name="Barry K.W."/>
            <person name="Bougher N.L."/>
            <person name="Buchanan P."/>
            <person name="Buyck B."/>
            <person name="Bense V."/>
            <person name="Catcheside P."/>
            <person name="Chovatia M."/>
            <person name="Cooper J."/>
            <person name="Damon W."/>
            <person name="Desjardin D."/>
            <person name="Finy P."/>
            <person name="Geml J."/>
            <person name="Haridas S."/>
            <person name="Hughes K."/>
            <person name="Justo A."/>
            <person name="Karasinski D."/>
            <person name="Kautmanova I."/>
            <person name="Kiss B."/>
            <person name="Kocsube S."/>
            <person name="Kotiranta H."/>
            <person name="LaButti K.M."/>
            <person name="Lechner B.E."/>
            <person name="Liimatainen K."/>
            <person name="Lipzen A."/>
            <person name="Lukacs Z."/>
            <person name="Mihaltcheva S."/>
            <person name="Morgado L.N."/>
            <person name="Niskanen T."/>
            <person name="Noordeloos M.E."/>
            <person name="Ohm R.A."/>
            <person name="Ortiz-Santana B."/>
            <person name="Ovrebo C."/>
            <person name="Racz N."/>
            <person name="Riley R."/>
            <person name="Savchenko A."/>
            <person name="Shiryaev A."/>
            <person name="Soop K."/>
            <person name="Spirin V."/>
            <person name="Szebenyi C."/>
            <person name="Tomsovsky M."/>
            <person name="Tulloss R.E."/>
            <person name="Uehling J."/>
            <person name="Grigoriev I.V."/>
            <person name="Vagvolgyi C."/>
            <person name="Papp T."/>
            <person name="Martin F.M."/>
            <person name="Miettinen O."/>
            <person name="Hibbett D.S."/>
            <person name="Nagy L.G."/>
        </authorList>
    </citation>
    <scope>NUCLEOTIDE SEQUENCE [LARGE SCALE GENOMIC DNA]</scope>
    <source>
        <strain evidence="1 2">OMC1185</strain>
    </source>
</reference>
<evidence type="ECO:0000313" key="2">
    <source>
        <dbReference type="Proteomes" id="UP000305948"/>
    </source>
</evidence>
<organism evidence="1 2">
    <name type="scientific">Heliocybe sulcata</name>
    <dbReference type="NCBI Taxonomy" id="5364"/>
    <lineage>
        <taxon>Eukaryota</taxon>
        <taxon>Fungi</taxon>
        <taxon>Dikarya</taxon>
        <taxon>Basidiomycota</taxon>
        <taxon>Agaricomycotina</taxon>
        <taxon>Agaricomycetes</taxon>
        <taxon>Gloeophyllales</taxon>
        <taxon>Gloeophyllaceae</taxon>
        <taxon>Heliocybe</taxon>
    </lineage>
</organism>
<dbReference type="EMBL" id="ML213511">
    <property type="protein sequence ID" value="TFK51581.1"/>
    <property type="molecule type" value="Genomic_DNA"/>
</dbReference>
<proteinExistence type="predicted"/>
<evidence type="ECO:0000313" key="1">
    <source>
        <dbReference type="EMBL" id="TFK51581.1"/>
    </source>
</evidence>